<dbReference type="STRING" id="74649.A0A2P6RGE3"/>
<keyword evidence="2" id="KW-0238">DNA-binding</keyword>
<dbReference type="InterPro" id="IPR007624">
    <property type="entry name" value="RNA_pol_sigma70_r3"/>
</dbReference>
<sequence length="76" mass="8644">MSHGIVNVDYKGLLQVKKTLQKDLGREPNKGELAEATSMSVVQVKKHLEIGRAARNKVIKHTFYDTIKLYSCCLWL</sequence>
<organism evidence="2 3">
    <name type="scientific">Rosa chinensis</name>
    <name type="common">China rose</name>
    <dbReference type="NCBI Taxonomy" id="74649"/>
    <lineage>
        <taxon>Eukaryota</taxon>
        <taxon>Viridiplantae</taxon>
        <taxon>Streptophyta</taxon>
        <taxon>Embryophyta</taxon>
        <taxon>Tracheophyta</taxon>
        <taxon>Spermatophyta</taxon>
        <taxon>Magnoliopsida</taxon>
        <taxon>eudicotyledons</taxon>
        <taxon>Gunneridae</taxon>
        <taxon>Pentapetalae</taxon>
        <taxon>rosids</taxon>
        <taxon>fabids</taxon>
        <taxon>Rosales</taxon>
        <taxon>Rosaceae</taxon>
        <taxon>Rosoideae</taxon>
        <taxon>Rosoideae incertae sedis</taxon>
        <taxon>Rosa</taxon>
    </lineage>
</organism>
<protein>
    <submittedName>
        <fullName evidence="2">Putative winged helix-turn-helix DNA-binding domain-containing protein</fullName>
    </submittedName>
</protein>
<dbReference type="InterPro" id="IPR036388">
    <property type="entry name" value="WH-like_DNA-bd_sf"/>
</dbReference>
<gene>
    <name evidence="2" type="ORF">RchiOBHm_Chr3g0492051</name>
</gene>
<dbReference type="SUPFAM" id="SSF88659">
    <property type="entry name" value="Sigma3 and sigma4 domains of RNA polymerase sigma factors"/>
    <property type="match status" value="1"/>
</dbReference>
<evidence type="ECO:0000259" key="1">
    <source>
        <dbReference type="Pfam" id="PF04539"/>
    </source>
</evidence>
<dbReference type="Proteomes" id="UP000238479">
    <property type="component" value="Chromosome 3"/>
</dbReference>
<dbReference type="Gramene" id="PRQ45494">
    <property type="protein sequence ID" value="PRQ45494"/>
    <property type="gene ID" value="RchiOBHm_Chr3g0492051"/>
</dbReference>
<dbReference type="GO" id="GO:0006352">
    <property type="term" value="P:DNA-templated transcription initiation"/>
    <property type="evidence" value="ECO:0007669"/>
    <property type="project" value="InterPro"/>
</dbReference>
<dbReference type="GO" id="GO:0003700">
    <property type="term" value="F:DNA-binding transcription factor activity"/>
    <property type="evidence" value="ECO:0007669"/>
    <property type="project" value="InterPro"/>
</dbReference>
<dbReference type="InterPro" id="IPR013324">
    <property type="entry name" value="RNA_pol_sigma_r3/r4-like"/>
</dbReference>
<name>A0A2P6RGE3_ROSCH</name>
<reference evidence="2 3" key="1">
    <citation type="journal article" date="2018" name="Nat. Genet.">
        <title>The Rosa genome provides new insights in the design of modern roses.</title>
        <authorList>
            <person name="Bendahmane M."/>
        </authorList>
    </citation>
    <scope>NUCLEOTIDE SEQUENCE [LARGE SCALE GENOMIC DNA]</scope>
    <source>
        <strain evidence="3">cv. Old Blush</strain>
    </source>
</reference>
<evidence type="ECO:0000313" key="3">
    <source>
        <dbReference type="Proteomes" id="UP000238479"/>
    </source>
</evidence>
<dbReference type="EMBL" id="PDCK01000041">
    <property type="protein sequence ID" value="PRQ45494.1"/>
    <property type="molecule type" value="Genomic_DNA"/>
</dbReference>
<feature type="domain" description="RNA polymerase sigma-70 region 3" evidence="1">
    <location>
        <begin position="14"/>
        <end position="53"/>
    </location>
</feature>
<comment type="caution">
    <text evidence="2">The sequence shown here is derived from an EMBL/GenBank/DDBJ whole genome shotgun (WGS) entry which is preliminary data.</text>
</comment>
<proteinExistence type="predicted"/>
<evidence type="ECO:0000313" key="2">
    <source>
        <dbReference type="EMBL" id="PRQ45494.1"/>
    </source>
</evidence>
<dbReference type="Gene3D" id="1.10.10.10">
    <property type="entry name" value="Winged helix-like DNA-binding domain superfamily/Winged helix DNA-binding domain"/>
    <property type="match status" value="1"/>
</dbReference>
<keyword evidence="3" id="KW-1185">Reference proteome</keyword>
<accession>A0A2P6RGE3</accession>
<dbReference type="GO" id="GO:0003677">
    <property type="term" value="F:DNA binding"/>
    <property type="evidence" value="ECO:0007669"/>
    <property type="project" value="UniProtKB-KW"/>
</dbReference>
<dbReference type="Pfam" id="PF04539">
    <property type="entry name" value="Sigma70_r3"/>
    <property type="match status" value="1"/>
</dbReference>
<dbReference type="AlphaFoldDB" id="A0A2P6RGE3"/>